<dbReference type="InterPro" id="IPR046644">
    <property type="entry name" value="DUF6756"/>
</dbReference>
<dbReference type="OrthoDB" id="960291at2"/>
<dbReference type="EMBL" id="MORL01000007">
    <property type="protein sequence ID" value="OIN58448.1"/>
    <property type="molecule type" value="Genomic_DNA"/>
</dbReference>
<keyword evidence="2" id="KW-1185">Reference proteome</keyword>
<dbReference type="Proteomes" id="UP000181790">
    <property type="component" value="Unassembled WGS sequence"/>
</dbReference>
<dbReference type="AlphaFoldDB" id="A0A1S2VKX6"/>
<reference evidence="1 2" key="1">
    <citation type="submission" date="2016-10" db="EMBL/GenBank/DDBJ databases">
        <title>Arsenicibacter rosenii gen. nov., sp. nov., an efficient arsenic-methylating bacterium isolated from an arsenic-contaminated paddy soil.</title>
        <authorList>
            <person name="Huang K."/>
        </authorList>
    </citation>
    <scope>NUCLEOTIDE SEQUENCE [LARGE SCALE GENOMIC DNA]</scope>
    <source>
        <strain evidence="1 2">SM-1</strain>
    </source>
</reference>
<sequence length="159" mass="18482">MFLEEKIDYLKRQFSPTDFRVPFTDATRILKMIESKFIKVKDVQEDLNKLSQRFVHWSSNIKNKAEVISLPSADCSNWLDKLDPHANYWMVITTDESASTKHWVYDCKPNALAALASTTQTSFFVIDKKYRWFSFFALDKLSHTFTIYKSGSGTTPFEG</sequence>
<gene>
    <name evidence="1" type="ORF">BLX24_15785</name>
</gene>
<protein>
    <submittedName>
        <fullName evidence="1">Uncharacterized protein</fullName>
    </submittedName>
</protein>
<organism evidence="1 2">
    <name type="scientific">Arsenicibacter rosenii</name>
    <dbReference type="NCBI Taxonomy" id="1750698"/>
    <lineage>
        <taxon>Bacteria</taxon>
        <taxon>Pseudomonadati</taxon>
        <taxon>Bacteroidota</taxon>
        <taxon>Cytophagia</taxon>
        <taxon>Cytophagales</taxon>
        <taxon>Spirosomataceae</taxon>
        <taxon>Arsenicibacter</taxon>
    </lineage>
</organism>
<name>A0A1S2VKX6_9BACT</name>
<proteinExistence type="predicted"/>
<comment type="caution">
    <text evidence="1">The sequence shown here is derived from an EMBL/GenBank/DDBJ whole genome shotgun (WGS) entry which is preliminary data.</text>
</comment>
<dbReference type="Pfam" id="PF20541">
    <property type="entry name" value="DUF6756"/>
    <property type="match status" value="1"/>
</dbReference>
<evidence type="ECO:0000313" key="2">
    <source>
        <dbReference type="Proteomes" id="UP000181790"/>
    </source>
</evidence>
<accession>A0A1S2VKX6</accession>
<evidence type="ECO:0000313" key="1">
    <source>
        <dbReference type="EMBL" id="OIN58448.1"/>
    </source>
</evidence>
<dbReference type="RefSeq" id="WP_071504120.1">
    <property type="nucleotide sequence ID" value="NZ_MORL01000007.1"/>
</dbReference>